<organism evidence="1 2">
    <name type="scientific">Hassallia byssoidea VB512170</name>
    <dbReference type="NCBI Taxonomy" id="1304833"/>
    <lineage>
        <taxon>Bacteria</taxon>
        <taxon>Bacillati</taxon>
        <taxon>Cyanobacteriota</taxon>
        <taxon>Cyanophyceae</taxon>
        <taxon>Nostocales</taxon>
        <taxon>Tolypothrichaceae</taxon>
        <taxon>Hassallia</taxon>
    </lineage>
</organism>
<dbReference type="EMBL" id="JTCM02000023">
    <property type="protein sequence ID" value="NEU73408.1"/>
    <property type="molecule type" value="Genomic_DNA"/>
</dbReference>
<dbReference type="Gene3D" id="3.40.50.720">
    <property type="entry name" value="NAD(P)-binding Rossmann-like Domain"/>
    <property type="match status" value="1"/>
</dbReference>
<comment type="caution">
    <text evidence="1">The sequence shown here is derived from an EMBL/GenBank/DDBJ whole genome shotgun (WGS) entry which is preliminary data.</text>
</comment>
<gene>
    <name evidence="1" type="ORF">PI95_012735</name>
</gene>
<sequence>MKTDVRNSGKRCRQKCNYLRVWLQIGKLKPVIDRIFSLDNITEAHRYIKSNQQNGTADASTERQSQIARLTRATRCRMCTSARHWLKIVVNVQ</sequence>
<dbReference type="Proteomes" id="UP000031549">
    <property type="component" value="Unassembled WGS sequence"/>
</dbReference>
<accession>A0A846H8X7</accession>
<dbReference type="AlphaFoldDB" id="A0A846H8X7"/>
<dbReference type="RefSeq" id="WP_163518855.1">
    <property type="nucleotide sequence ID" value="NZ_JTCM02000023.1"/>
</dbReference>
<keyword evidence="2" id="KW-1185">Reference proteome</keyword>
<dbReference type="Gene3D" id="3.90.180.10">
    <property type="entry name" value="Medium-chain alcohol dehydrogenases, catalytic domain"/>
    <property type="match status" value="1"/>
</dbReference>
<protein>
    <submittedName>
        <fullName evidence="1">Zinc-binding dehydrogenase</fullName>
    </submittedName>
</protein>
<proteinExistence type="predicted"/>
<name>A0A846H8X7_9CYAN</name>
<evidence type="ECO:0000313" key="1">
    <source>
        <dbReference type="EMBL" id="NEU73408.1"/>
    </source>
</evidence>
<reference evidence="1 2" key="1">
    <citation type="journal article" date="2015" name="Genome Announc.">
        <title>Draft Genome Sequence of Cyanobacterium Hassallia byssoidea Strain VB512170, Isolated from Monuments in India.</title>
        <authorList>
            <person name="Singh D."/>
            <person name="Chandrababunaidu M.M."/>
            <person name="Panda A."/>
            <person name="Sen D."/>
            <person name="Bhattacharyya S."/>
            <person name="Adhikary S.P."/>
            <person name="Tripathy S."/>
        </authorList>
    </citation>
    <scope>NUCLEOTIDE SEQUENCE [LARGE SCALE GENOMIC DNA]</scope>
    <source>
        <strain evidence="1 2">VB512170</strain>
    </source>
</reference>
<dbReference type="Pfam" id="PF13602">
    <property type="entry name" value="ADH_zinc_N_2"/>
    <property type="match status" value="1"/>
</dbReference>
<evidence type="ECO:0000313" key="2">
    <source>
        <dbReference type="Proteomes" id="UP000031549"/>
    </source>
</evidence>